<dbReference type="PRINTS" id="PR00320">
    <property type="entry name" value="GPROTEINBRPT"/>
</dbReference>
<name>A0A8H5F8C1_9AGAR</name>
<dbReference type="PANTHER" id="PTHR44129">
    <property type="entry name" value="WD REPEAT-CONTAINING PROTEIN POP1"/>
    <property type="match status" value="1"/>
</dbReference>
<feature type="repeat" description="WD" evidence="3">
    <location>
        <begin position="869"/>
        <end position="908"/>
    </location>
</feature>
<dbReference type="InterPro" id="IPR020472">
    <property type="entry name" value="WD40_PAC1"/>
</dbReference>
<dbReference type="InterPro" id="IPR036322">
    <property type="entry name" value="WD40_repeat_dom_sf"/>
</dbReference>
<dbReference type="PROSITE" id="PS50082">
    <property type="entry name" value="WD_REPEATS_2"/>
    <property type="match status" value="7"/>
</dbReference>
<dbReference type="EMBL" id="JAACJJ010000014">
    <property type="protein sequence ID" value="KAF5327282.1"/>
    <property type="molecule type" value="Genomic_DNA"/>
</dbReference>
<dbReference type="SUPFAM" id="SSF52540">
    <property type="entry name" value="P-loop containing nucleoside triphosphate hydrolases"/>
    <property type="match status" value="1"/>
</dbReference>
<feature type="repeat" description="WD" evidence="3">
    <location>
        <begin position="834"/>
        <end position="868"/>
    </location>
</feature>
<keyword evidence="7" id="KW-1185">Reference proteome</keyword>
<feature type="domain" description="Nephrocystin 3-like N-terminal" evidence="5">
    <location>
        <begin position="258"/>
        <end position="415"/>
    </location>
</feature>
<gene>
    <name evidence="6" type="ORF">D9619_004033</name>
</gene>
<feature type="compositionally biased region" description="Basic residues" evidence="4">
    <location>
        <begin position="1"/>
        <end position="12"/>
    </location>
</feature>
<organism evidence="6 7">
    <name type="scientific">Psilocybe cf. subviscida</name>
    <dbReference type="NCBI Taxonomy" id="2480587"/>
    <lineage>
        <taxon>Eukaryota</taxon>
        <taxon>Fungi</taxon>
        <taxon>Dikarya</taxon>
        <taxon>Basidiomycota</taxon>
        <taxon>Agaricomycotina</taxon>
        <taxon>Agaricomycetes</taxon>
        <taxon>Agaricomycetidae</taxon>
        <taxon>Agaricales</taxon>
        <taxon>Agaricineae</taxon>
        <taxon>Strophariaceae</taxon>
        <taxon>Psilocybe</taxon>
    </lineage>
</organism>
<feature type="repeat" description="WD" evidence="3">
    <location>
        <begin position="1039"/>
        <end position="1080"/>
    </location>
</feature>
<reference evidence="6 7" key="1">
    <citation type="journal article" date="2020" name="ISME J.">
        <title>Uncovering the hidden diversity of litter-decomposition mechanisms in mushroom-forming fungi.</title>
        <authorList>
            <person name="Floudas D."/>
            <person name="Bentzer J."/>
            <person name="Ahren D."/>
            <person name="Johansson T."/>
            <person name="Persson P."/>
            <person name="Tunlid A."/>
        </authorList>
    </citation>
    <scope>NUCLEOTIDE SEQUENCE [LARGE SCALE GENOMIC DNA]</scope>
    <source>
        <strain evidence="6 7">CBS 101986</strain>
    </source>
</reference>
<dbReference type="PROSITE" id="PS50294">
    <property type="entry name" value="WD_REPEATS_REGION"/>
    <property type="match status" value="5"/>
</dbReference>
<evidence type="ECO:0000256" key="1">
    <source>
        <dbReference type="ARBA" id="ARBA00022574"/>
    </source>
</evidence>
<dbReference type="OrthoDB" id="538223at2759"/>
<dbReference type="PROSITE" id="PS00678">
    <property type="entry name" value="WD_REPEATS_1"/>
    <property type="match status" value="4"/>
</dbReference>
<dbReference type="Pfam" id="PF00400">
    <property type="entry name" value="WD40"/>
    <property type="match status" value="7"/>
</dbReference>
<dbReference type="InterPro" id="IPR019775">
    <property type="entry name" value="WD40_repeat_CS"/>
</dbReference>
<dbReference type="InterPro" id="IPR027417">
    <property type="entry name" value="P-loop_NTPase"/>
</dbReference>
<feature type="repeat" description="WD" evidence="3">
    <location>
        <begin position="918"/>
        <end position="944"/>
    </location>
</feature>
<dbReference type="SMART" id="SM00320">
    <property type="entry name" value="WD40"/>
    <property type="match status" value="7"/>
</dbReference>
<evidence type="ECO:0000256" key="3">
    <source>
        <dbReference type="PROSITE-ProRule" id="PRU00221"/>
    </source>
</evidence>
<proteinExistence type="predicted"/>
<dbReference type="InterPro" id="IPR001680">
    <property type="entry name" value="WD40_rpt"/>
</dbReference>
<evidence type="ECO:0000256" key="4">
    <source>
        <dbReference type="SAM" id="MobiDB-lite"/>
    </source>
</evidence>
<keyword evidence="2" id="KW-0677">Repeat</keyword>
<dbReference type="Pfam" id="PF24883">
    <property type="entry name" value="NPHP3_N"/>
    <property type="match status" value="1"/>
</dbReference>
<keyword evidence="1 3" id="KW-0853">WD repeat</keyword>
<dbReference type="InterPro" id="IPR015943">
    <property type="entry name" value="WD40/YVTN_repeat-like_dom_sf"/>
</dbReference>
<feature type="repeat" description="WD" evidence="3">
    <location>
        <begin position="955"/>
        <end position="996"/>
    </location>
</feature>
<dbReference type="Gene3D" id="2.130.10.10">
    <property type="entry name" value="YVTN repeat-like/Quinoprotein amine dehydrogenase"/>
    <property type="match status" value="3"/>
</dbReference>
<comment type="caution">
    <text evidence="6">The sequence shown here is derived from an EMBL/GenBank/DDBJ whole genome shotgun (WGS) entry which is preliminary data.</text>
</comment>
<evidence type="ECO:0000259" key="5">
    <source>
        <dbReference type="Pfam" id="PF24883"/>
    </source>
</evidence>
<protein>
    <recommendedName>
        <fullName evidence="5">Nephrocystin 3-like N-terminal domain-containing protein</fullName>
    </recommendedName>
</protein>
<dbReference type="AlphaFoldDB" id="A0A8H5F8C1"/>
<evidence type="ECO:0000313" key="6">
    <source>
        <dbReference type="EMBL" id="KAF5327282.1"/>
    </source>
</evidence>
<dbReference type="InterPro" id="IPR050349">
    <property type="entry name" value="WD_LIS1/nudF_dynein_reg"/>
</dbReference>
<evidence type="ECO:0000256" key="2">
    <source>
        <dbReference type="ARBA" id="ARBA00022737"/>
    </source>
</evidence>
<feature type="compositionally biased region" description="Polar residues" evidence="4">
    <location>
        <begin position="21"/>
        <end position="30"/>
    </location>
</feature>
<dbReference type="CDD" id="cd21037">
    <property type="entry name" value="MLKL_NTD"/>
    <property type="match status" value="1"/>
</dbReference>
<sequence length="1169" mass="130544">MTVKRSSTRRQWKLKEHTRPLLSSTRPKSTSNIQAVSMSMMKEIRSKINRKLGSLLTTSSKPNERGDVTDGTTEAIGVSLNFIQTVIKKLPDLVDGNPIKIAFSLARIIIDTKDAFQDNKNFVDEHLLDAAERLQVVQTATNDGHSVPPGVEDAMTKFTTTIEATLRDLEILKHTSRATQVLEYEDRARRIQKIFRRIKTATEQFQIAMSIGIQITADGMQQELKIQALESLKPSLNARYNAQIFGKSLKREACAEGTRTKILRTIELWVDEPSSNCVFWLTGQAGSGKTTILYTTTRMVDAKATRTQLGGNFFCSRQFAETREPNRIIPTIDISGCSQSINTVSLDVEAQLRSLLIVPWQQCEAKRGEQNAQYLIVIDALDEMDEPGASEFLQRLFDGLASHVLSGLKFLVASRTDPRIRRHIQSFQARTELWLQHVLADDASADIETYITSHLSALGEENIRRIQQRANGLFIYAATVVRFVKPPGLDLALTEQVSLLDKLLSYSTNRGEPASGLLIDALYQQIMVDAFSQLPEDLFRHRLKILHFFLSTASRESPGTIASILGDHDDAIARRVVEGLHAVLYLQQDGRIFWYHASFPDFIFDSLRSKFSYHEHNVEYDYSCDQSAQRNVLLEICFNLLRCHLKFNYAGIKSSFVPDKGPYNIHKALAYAALNWADYLPETGSPDVNTALVHINDFLTIRALFWIEVLILAKELGACSRMLWRTRRWISERVRHDLDDSRHIFEKLMEVIEFVDFFAHAEQVELQSCTPHLYISHLAAWSHGPLAVQRWKNNFRGLPVLTHSKKADIQYSFTPGQLPRSSKFESPQRSLGWITCVSFLTSDTRIVSGHHDGSMHVWDTAGGELVADLEGHSGQVNSVAACSSWIVSGSDDMSVRVWDPKSGKLLHTLLGDRIRGLVTSVDVSQIGTRIVSGSFDDTVRIWDLVSDRWEERLILRGHSNSVHSVAISSHGEIVVSGSPDNSARVWDARKGDVICILNGHRRRINAVAFSSNNAHVLSGSEDRTLRLWSVPDGQEQLCLRGHVAAIYSVAFTPDSKNLISGSADTTVRVWNAETGEQVKALCGHTGSVLSATISSNAAQVVSGSFDGSIRVWDIVGRTKSVLLKSPGSEPPQNTGGHEFKALADGRHAQWTVLTNGRGGSSRWILEMIA</sequence>
<feature type="repeat" description="WD" evidence="3">
    <location>
        <begin position="997"/>
        <end position="1038"/>
    </location>
</feature>
<dbReference type="InterPro" id="IPR056884">
    <property type="entry name" value="NPHP3-like_N"/>
</dbReference>
<evidence type="ECO:0000313" key="7">
    <source>
        <dbReference type="Proteomes" id="UP000567179"/>
    </source>
</evidence>
<dbReference type="InterPro" id="IPR059179">
    <property type="entry name" value="MLKL-like_MCAfunc"/>
</dbReference>
<feature type="repeat" description="WD" evidence="3">
    <location>
        <begin position="1081"/>
        <end position="1114"/>
    </location>
</feature>
<dbReference type="Proteomes" id="UP000567179">
    <property type="component" value="Unassembled WGS sequence"/>
</dbReference>
<feature type="region of interest" description="Disordered" evidence="4">
    <location>
        <begin position="1"/>
        <end position="30"/>
    </location>
</feature>
<dbReference type="SUPFAM" id="SSF50978">
    <property type="entry name" value="WD40 repeat-like"/>
    <property type="match status" value="1"/>
</dbReference>
<dbReference type="Gene3D" id="3.40.50.300">
    <property type="entry name" value="P-loop containing nucleotide triphosphate hydrolases"/>
    <property type="match status" value="1"/>
</dbReference>
<dbReference type="CDD" id="cd00200">
    <property type="entry name" value="WD40"/>
    <property type="match status" value="1"/>
</dbReference>
<accession>A0A8H5F8C1</accession>